<dbReference type="Gene3D" id="3.10.129.10">
    <property type="entry name" value="Hotdog Thioesterase"/>
    <property type="match status" value="1"/>
</dbReference>
<dbReference type="InterPro" id="IPR029069">
    <property type="entry name" value="HotDog_dom_sf"/>
</dbReference>
<feature type="domain" description="MaoC-like" evidence="1">
    <location>
        <begin position="15"/>
        <end position="108"/>
    </location>
</feature>
<sequence>MAIEYKTGESFPPLEKPPITREQLVRFAGASGDFNPLHYDDSIGKKAGTGGVIAHGMLVMGMVGEAVNRWVPRKSLKKLSVRFKGMTYPGDVITISSKIVGVDQRETGVYLKCEVTAADQAGKVKIGGYFEALVQN</sequence>
<reference evidence="2 3" key="1">
    <citation type="submission" date="2023-04" db="EMBL/GenBank/DDBJ databases">
        <authorList>
            <person name="Hsu D."/>
        </authorList>
    </citation>
    <scope>NUCLEOTIDE SEQUENCE [LARGE SCALE GENOMIC DNA]</scope>
    <source>
        <strain evidence="2 3">MK1</strain>
    </source>
</reference>
<dbReference type="PANTHER" id="PTHR43841">
    <property type="entry name" value="3-HYDROXYACYL-THIOESTER DEHYDRATASE HTDX-RELATED"/>
    <property type="match status" value="1"/>
</dbReference>
<dbReference type="PANTHER" id="PTHR43841:SF3">
    <property type="entry name" value="(3R)-HYDROXYACYL-ACP DEHYDRATASE SUBUNIT HADB"/>
    <property type="match status" value="1"/>
</dbReference>
<gene>
    <name evidence="2" type="ORF">MFMK1_002449</name>
</gene>
<proteinExistence type="predicted"/>
<keyword evidence="3" id="KW-1185">Reference proteome</keyword>
<dbReference type="RefSeq" id="WP_366922022.1">
    <property type="nucleotide sequence ID" value="NZ_CP121694.1"/>
</dbReference>
<evidence type="ECO:0000313" key="3">
    <source>
        <dbReference type="Proteomes" id="UP001329915"/>
    </source>
</evidence>
<evidence type="ECO:0000313" key="2">
    <source>
        <dbReference type="EMBL" id="WRO22612.1"/>
    </source>
</evidence>
<name>A0AAU0UQY4_9FIRM</name>
<dbReference type="SUPFAM" id="SSF54637">
    <property type="entry name" value="Thioesterase/thiol ester dehydrase-isomerase"/>
    <property type="match status" value="1"/>
</dbReference>
<protein>
    <submittedName>
        <fullName evidence="2">MaoC family dehydratase N-terminal domain-containing protein</fullName>
    </submittedName>
</protein>
<dbReference type="Proteomes" id="UP001329915">
    <property type="component" value="Chromosome"/>
</dbReference>
<evidence type="ECO:0000259" key="1">
    <source>
        <dbReference type="Pfam" id="PF01575"/>
    </source>
</evidence>
<dbReference type="InterPro" id="IPR002539">
    <property type="entry name" value="MaoC-like_dom"/>
</dbReference>
<organism evidence="2 3">
    <name type="scientific">Metallumcola ferriviriculae</name>
    <dbReference type="NCBI Taxonomy" id="3039180"/>
    <lineage>
        <taxon>Bacteria</taxon>
        <taxon>Bacillati</taxon>
        <taxon>Bacillota</taxon>
        <taxon>Clostridia</taxon>
        <taxon>Neomoorellales</taxon>
        <taxon>Desulfitibacteraceae</taxon>
        <taxon>Metallumcola</taxon>
    </lineage>
</organism>
<dbReference type="AlphaFoldDB" id="A0AAU0UQY4"/>
<accession>A0AAU0UQY4</accession>
<dbReference type="Pfam" id="PF01575">
    <property type="entry name" value="MaoC_dehydratas"/>
    <property type="match status" value="1"/>
</dbReference>
<dbReference type="EMBL" id="CP121694">
    <property type="protein sequence ID" value="WRO22612.1"/>
    <property type="molecule type" value="Genomic_DNA"/>
</dbReference>
<dbReference type="KEGG" id="dbc:MFMK1_002449"/>